<evidence type="ECO:0008006" key="3">
    <source>
        <dbReference type="Google" id="ProtNLM"/>
    </source>
</evidence>
<accession>A0ABC9ZPM8</accession>
<protein>
    <recommendedName>
        <fullName evidence="3">Transposase</fullName>
    </recommendedName>
</protein>
<evidence type="ECO:0000313" key="2">
    <source>
        <dbReference type="Proteomes" id="UP000315234"/>
    </source>
</evidence>
<dbReference type="AlphaFoldDB" id="A0ABC9ZPM8"/>
<comment type="caution">
    <text evidence="1">The sequence shown here is derived from an EMBL/GenBank/DDBJ whole genome shotgun (WGS) entry which is preliminary data.</text>
</comment>
<sequence length="62" mass="6743">MEIRKLNIAAVDACEEVIKIVAWRGKTHGSDCTPAPSILPVQKYISHIPTKSDSKTTNAPPN</sequence>
<reference evidence="1 2" key="1">
    <citation type="submission" date="2019-06" db="EMBL/GenBank/DDBJ databases">
        <title>Draft genome sequence of Corynebacterium striatum NBRC 15291.</title>
        <authorList>
            <person name="Miura T."/>
            <person name="Furukawa M."/>
            <person name="Shimamura M."/>
            <person name="Ohyama Y."/>
            <person name="Yamazoe A."/>
            <person name="Kawasaki H."/>
        </authorList>
    </citation>
    <scope>NUCLEOTIDE SEQUENCE [LARGE SCALE GENOMIC DNA]</scope>
    <source>
        <strain evidence="1 2">NBRC 15291</strain>
    </source>
</reference>
<dbReference type="EMBL" id="BJLD01000002">
    <property type="protein sequence ID" value="GEA43926.1"/>
    <property type="molecule type" value="Genomic_DNA"/>
</dbReference>
<name>A0ABC9ZPM8_CORST</name>
<evidence type="ECO:0000313" key="1">
    <source>
        <dbReference type="EMBL" id="GEA43926.1"/>
    </source>
</evidence>
<dbReference type="Proteomes" id="UP000315234">
    <property type="component" value="Unassembled WGS sequence"/>
</dbReference>
<proteinExistence type="predicted"/>
<organism evidence="1 2">
    <name type="scientific">Corynebacterium striatum</name>
    <dbReference type="NCBI Taxonomy" id="43770"/>
    <lineage>
        <taxon>Bacteria</taxon>
        <taxon>Bacillati</taxon>
        <taxon>Actinomycetota</taxon>
        <taxon>Actinomycetes</taxon>
        <taxon>Mycobacteriales</taxon>
        <taxon>Corynebacteriaceae</taxon>
        <taxon>Corynebacterium</taxon>
    </lineage>
</organism>
<gene>
    <name evidence="1" type="ORF">Cst04h_20960</name>
</gene>